<dbReference type="Proteomes" id="UP001623041">
    <property type="component" value="Unassembled WGS sequence"/>
</dbReference>
<gene>
    <name evidence="2" type="ORF">ACJEBI_08530</name>
</gene>
<dbReference type="RefSeq" id="WP_406580167.1">
    <property type="nucleotide sequence ID" value="NZ_JBJHQH010000005.1"/>
</dbReference>
<accession>A0ABW8RDH6</accession>
<keyword evidence="3" id="KW-1185">Reference proteome</keyword>
<evidence type="ECO:0000256" key="1">
    <source>
        <dbReference type="SAM" id="MobiDB-lite"/>
    </source>
</evidence>
<dbReference type="EMBL" id="JBJHQH010000005">
    <property type="protein sequence ID" value="MFK9091525.1"/>
    <property type="molecule type" value="Genomic_DNA"/>
</dbReference>
<feature type="compositionally biased region" description="Basic and acidic residues" evidence="1">
    <location>
        <begin position="78"/>
        <end position="130"/>
    </location>
</feature>
<evidence type="ECO:0000313" key="3">
    <source>
        <dbReference type="Proteomes" id="UP001623041"/>
    </source>
</evidence>
<name>A0ABW8RDH6_9BACI</name>
<organism evidence="2 3">
    <name type="scientific">Bacillus salipaludis</name>
    <dbReference type="NCBI Taxonomy" id="2547811"/>
    <lineage>
        <taxon>Bacteria</taxon>
        <taxon>Bacillati</taxon>
        <taxon>Bacillota</taxon>
        <taxon>Bacilli</taxon>
        <taxon>Bacillales</taxon>
        <taxon>Bacillaceae</taxon>
        <taxon>Bacillus</taxon>
    </lineage>
</organism>
<proteinExistence type="predicted"/>
<evidence type="ECO:0008006" key="4">
    <source>
        <dbReference type="Google" id="ProtNLM"/>
    </source>
</evidence>
<protein>
    <recommendedName>
        <fullName evidence="4">General stress protein</fullName>
    </recommendedName>
</protein>
<evidence type="ECO:0000313" key="2">
    <source>
        <dbReference type="EMBL" id="MFK9091525.1"/>
    </source>
</evidence>
<sequence length="130" mass="15374">MAKNVADQKDMEEQIKKEAPFSKQKEHEHDGDQQQDGQRYGDNISEQGDDALREKYRDGTSMQGDIELQQEQEGTAINRDDELQQKYGHRSEASPSMKDDREFQQRGDMNRDKEQHDEEQESRDNQRQMR</sequence>
<feature type="compositionally biased region" description="Basic and acidic residues" evidence="1">
    <location>
        <begin position="1"/>
        <end position="32"/>
    </location>
</feature>
<comment type="caution">
    <text evidence="2">The sequence shown here is derived from an EMBL/GenBank/DDBJ whole genome shotgun (WGS) entry which is preliminary data.</text>
</comment>
<reference evidence="2 3" key="1">
    <citation type="submission" date="2024-11" db="EMBL/GenBank/DDBJ databases">
        <authorList>
            <person name="Lucas J.A."/>
        </authorList>
    </citation>
    <scope>NUCLEOTIDE SEQUENCE [LARGE SCALE GENOMIC DNA]</scope>
    <source>
        <strain evidence="2 3">Z 5.4</strain>
    </source>
</reference>
<feature type="region of interest" description="Disordered" evidence="1">
    <location>
        <begin position="1"/>
        <end position="130"/>
    </location>
</feature>